<organism evidence="2 3">
    <name type="scientific">Tilletia horrida</name>
    <dbReference type="NCBI Taxonomy" id="155126"/>
    <lineage>
        <taxon>Eukaryota</taxon>
        <taxon>Fungi</taxon>
        <taxon>Dikarya</taxon>
        <taxon>Basidiomycota</taxon>
        <taxon>Ustilaginomycotina</taxon>
        <taxon>Exobasidiomycetes</taxon>
        <taxon>Tilletiales</taxon>
        <taxon>Tilletiaceae</taxon>
        <taxon>Tilletia</taxon>
    </lineage>
</organism>
<evidence type="ECO:0000313" key="2">
    <source>
        <dbReference type="EMBL" id="KAK0520974.1"/>
    </source>
</evidence>
<gene>
    <name evidence="2" type="ORF">OC842_006929</name>
</gene>
<evidence type="ECO:0000313" key="3">
    <source>
        <dbReference type="Proteomes" id="UP001176521"/>
    </source>
</evidence>
<comment type="caution">
    <text evidence="2">The sequence shown here is derived from an EMBL/GenBank/DDBJ whole genome shotgun (WGS) entry which is preliminary data.</text>
</comment>
<feature type="chain" id="PRO_5042813814" description="Dolichyl-diphosphooligosaccharide--protein glycosyltransferase subunit 1" evidence="1">
    <location>
        <begin position="18"/>
        <end position="87"/>
    </location>
</feature>
<dbReference type="Proteomes" id="UP001176521">
    <property type="component" value="Unassembled WGS sequence"/>
</dbReference>
<protein>
    <recommendedName>
        <fullName evidence="4">Dolichyl-diphosphooligosaccharide--protein glycosyltransferase subunit 1</fullName>
    </recommendedName>
</protein>
<dbReference type="AlphaFoldDB" id="A0AAN6JH80"/>
<sequence length="87" mass="9363">MQFALLLLFTVSAGVAALPVTKVPTAEATLSKRELQITARVRDKAVGTDTTSPVARFVFDPALENPWSTSGPFYPSVQIPTHLPAPR</sequence>
<proteinExistence type="predicted"/>
<keyword evidence="1" id="KW-0732">Signal</keyword>
<accession>A0AAN6JH80</accession>
<feature type="signal peptide" evidence="1">
    <location>
        <begin position="1"/>
        <end position="17"/>
    </location>
</feature>
<keyword evidence="3" id="KW-1185">Reference proteome</keyword>
<evidence type="ECO:0008006" key="4">
    <source>
        <dbReference type="Google" id="ProtNLM"/>
    </source>
</evidence>
<reference evidence="2" key="1">
    <citation type="journal article" date="2023" name="PhytoFront">
        <title>Draft Genome Resources of Seven Strains of Tilletia horrida, Causal Agent of Kernel Smut of Rice.</title>
        <authorList>
            <person name="Khanal S."/>
            <person name="Antony Babu S."/>
            <person name="Zhou X.G."/>
        </authorList>
    </citation>
    <scope>NUCLEOTIDE SEQUENCE</scope>
    <source>
        <strain evidence="2">TX3</strain>
    </source>
</reference>
<dbReference type="EMBL" id="JAPDMQ010000723">
    <property type="protein sequence ID" value="KAK0520974.1"/>
    <property type="molecule type" value="Genomic_DNA"/>
</dbReference>
<evidence type="ECO:0000256" key="1">
    <source>
        <dbReference type="SAM" id="SignalP"/>
    </source>
</evidence>
<name>A0AAN6JH80_9BASI</name>